<dbReference type="OrthoDB" id="9793549at2"/>
<proteinExistence type="predicted"/>
<feature type="modified residue" description="4-aspartylphosphate" evidence="1">
    <location>
        <position position="62"/>
    </location>
</feature>
<evidence type="ECO:0000259" key="2">
    <source>
        <dbReference type="PROSITE" id="PS50110"/>
    </source>
</evidence>
<dbReference type="PANTHER" id="PTHR44520">
    <property type="entry name" value="RESPONSE REGULATOR RCP1-RELATED"/>
    <property type="match status" value="1"/>
</dbReference>
<dbReference type="SUPFAM" id="SSF52172">
    <property type="entry name" value="CheY-like"/>
    <property type="match status" value="1"/>
</dbReference>
<feature type="domain" description="Response regulatory" evidence="2">
    <location>
        <begin position="8"/>
        <end position="132"/>
    </location>
</feature>
<evidence type="ECO:0000313" key="4">
    <source>
        <dbReference type="Proteomes" id="UP000243978"/>
    </source>
</evidence>
<dbReference type="Proteomes" id="UP000243978">
    <property type="component" value="Unassembled WGS sequence"/>
</dbReference>
<dbReference type="RefSeq" id="WP_107846655.1">
    <property type="nucleotide sequence ID" value="NZ_QBKS01000002.1"/>
</dbReference>
<dbReference type="SMART" id="SM00448">
    <property type="entry name" value="REC"/>
    <property type="match status" value="1"/>
</dbReference>
<protein>
    <submittedName>
        <fullName evidence="3">Response regulator receiver domain-containing protein</fullName>
    </submittedName>
</protein>
<reference evidence="3 4" key="1">
    <citation type="submission" date="2018-04" db="EMBL/GenBank/DDBJ databases">
        <title>Genomic Encyclopedia of Archaeal and Bacterial Type Strains, Phase II (KMG-II): from individual species to whole genera.</title>
        <authorList>
            <person name="Goeker M."/>
        </authorList>
    </citation>
    <scope>NUCLEOTIDE SEQUENCE [LARGE SCALE GENOMIC DNA]</scope>
    <source>
        <strain evidence="3 4">DSM 100977</strain>
    </source>
</reference>
<dbReference type="InterPro" id="IPR052893">
    <property type="entry name" value="TCS_response_regulator"/>
</dbReference>
<accession>A0A2T6BE14</accession>
<dbReference type="Gene3D" id="3.40.50.2300">
    <property type="match status" value="1"/>
</dbReference>
<sequence length="133" mass="14855">MSATPLDEVILIDDSALDNRLHKRAIERTGLAKSVRTFSMADDAIAYFRKPGAIPTDLVLLDVNMPRMDGFELLEAATEEFGAAFDPTVVIMLTTSMDRRDQDRAAEFDVVKDYFEKPLTPEKFESLVAALRA</sequence>
<keyword evidence="1" id="KW-0597">Phosphoprotein</keyword>
<dbReference type="InterPro" id="IPR011006">
    <property type="entry name" value="CheY-like_superfamily"/>
</dbReference>
<dbReference type="InterPro" id="IPR001789">
    <property type="entry name" value="Sig_transdc_resp-reg_receiver"/>
</dbReference>
<dbReference type="Pfam" id="PF00072">
    <property type="entry name" value="Response_reg"/>
    <property type="match status" value="1"/>
</dbReference>
<dbReference type="PANTHER" id="PTHR44520:SF2">
    <property type="entry name" value="RESPONSE REGULATOR RCP1"/>
    <property type="match status" value="1"/>
</dbReference>
<gene>
    <name evidence="3" type="ORF">C8N43_3120</name>
</gene>
<evidence type="ECO:0000256" key="1">
    <source>
        <dbReference type="PROSITE-ProRule" id="PRU00169"/>
    </source>
</evidence>
<keyword evidence="4" id="KW-1185">Reference proteome</keyword>
<name>A0A2T6BE14_9RHOB</name>
<evidence type="ECO:0000313" key="3">
    <source>
        <dbReference type="EMBL" id="PTX54306.1"/>
    </source>
</evidence>
<dbReference type="AlphaFoldDB" id="A0A2T6BE14"/>
<organism evidence="3 4">
    <name type="scientific">Litoreibacter ponti</name>
    <dbReference type="NCBI Taxonomy" id="1510457"/>
    <lineage>
        <taxon>Bacteria</taxon>
        <taxon>Pseudomonadati</taxon>
        <taxon>Pseudomonadota</taxon>
        <taxon>Alphaproteobacteria</taxon>
        <taxon>Rhodobacterales</taxon>
        <taxon>Roseobacteraceae</taxon>
        <taxon>Litoreibacter</taxon>
    </lineage>
</organism>
<dbReference type="GO" id="GO:0000160">
    <property type="term" value="P:phosphorelay signal transduction system"/>
    <property type="evidence" value="ECO:0007669"/>
    <property type="project" value="InterPro"/>
</dbReference>
<dbReference type="PROSITE" id="PS50110">
    <property type="entry name" value="RESPONSE_REGULATORY"/>
    <property type="match status" value="1"/>
</dbReference>
<comment type="caution">
    <text evidence="3">The sequence shown here is derived from an EMBL/GenBank/DDBJ whole genome shotgun (WGS) entry which is preliminary data.</text>
</comment>
<dbReference type="EMBL" id="QBKS01000002">
    <property type="protein sequence ID" value="PTX54306.1"/>
    <property type="molecule type" value="Genomic_DNA"/>
</dbReference>